<feature type="active site" evidence="6">
    <location>
        <position position="643"/>
    </location>
</feature>
<evidence type="ECO:0000256" key="2">
    <source>
        <dbReference type="ARBA" id="ARBA00022670"/>
    </source>
</evidence>
<dbReference type="InterPro" id="IPR043577">
    <property type="entry name" value="AE"/>
</dbReference>
<feature type="domain" description="Legumain prodomain" evidence="7">
    <location>
        <begin position="850"/>
        <end position="945"/>
    </location>
</feature>
<dbReference type="GO" id="GO:0051603">
    <property type="term" value="P:proteolysis involved in protein catabolic process"/>
    <property type="evidence" value="ECO:0007669"/>
    <property type="project" value="InterPro"/>
</dbReference>
<dbReference type="InterPro" id="IPR048501">
    <property type="entry name" value="Legum_prodom"/>
</dbReference>
<dbReference type="GO" id="GO:0006624">
    <property type="term" value="P:vacuolar protein processing"/>
    <property type="evidence" value="ECO:0007669"/>
    <property type="project" value="TreeGrafter"/>
</dbReference>
<sequence length="947" mass="104678">MYGEVNHCYREDNQVADALAKHTVISNEDHDWRDIPKLAVGTYQLDKMQMPSIRIRYDKSNFFADVCHAYQLLKDGGLKDENIIVFMYDDIAHNRENPRPGVIINNPHGNDVYKGVPKDYLGEDVNAKNFYNVILANKSGIVGGSGKVLNSGPNDHIFIYYTDHGGPGIVVEEFIANFANQSAVCWLASPVTMINSDISMTHLINSVLNDLVEPMPSGELVYANDLVNVLKKKHASGTYDRLVFYLEACESGSMFDGLLPEGLDIYVMTASEPDEDSWATYCGEGTPEDPCLVQCPPREFQGVCLGDLYSIAWMEDSDVEDRTADSVQGQYSRVANRTAANITHGGYGSHVTQYGDIVVSFDSLAAYMGENFKNHSHDSVDAKSFSTSSSRNVDQRSTELFYLFTKHKNAPEGSDEKYEARVKLNEVMSQRSQVDNNVKHLGELLFGVEKGNNEVLHSVRSAGQPLVDNWDCLKSYVKIFEAHCGRLTAYGRKHVRGIANICNAGITSEKMAAMSAQACSSRSISQFLTQKTKGTKWAVLIAGSAGWTNYRHQAGGLKDENIIVFMYDDIANNTENPKPGVIINNPHGHDVYKGVPKDYVGDDVNAKNFFNVILANKSGVVGGSGKVLKSGPNDHVFIYYADHAMPSGELVFAHDLVNVLKKKHASGTYDRLVFYLETCESGSMFDGLLPKGLNIYVMTASKPDEDSYGTYCGEGTPNNPCLGQCPPREFHGICLGDLFSVAWMEDSDVQDRKTNSLHGQYIRVAKRTAANLTYGSHVKEYGDKVVSFDSLAAFMGETSKNHSHDSVDAKLFSTSSSRNVDQRNTELFYLFTKHKNAPEGSDEKYEARVKLNEVISQRSQVDNNVKHLGELLFGVEKGNEVLHSVRPAGQPLVDNWDCLESYVKIFEAHCGKLTVYGRKHVRGIANICNAGITSDKMAAMSAQTCSS</sequence>
<dbReference type="Gene3D" id="1.10.132.130">
    <property type="match status" value="2"/>
</dbReference>
<evidence type="ECO:0000256" key="4">
    <source>
        <dbReference type="ARBA" id="ARBA00022801"/>
    </source>
</evidence>
<evidence type="ECO:0000256" key="3">
    <source>
        <dbReference type="ARBA" id="ARBA00022729"/>
    </source>
</evidence>
<reference evidence="8 9" key="1">
    <citation type="submission" date="2024-02" db="EMBL/GenBank/DDBJ databases">
        <title>de novo genome assembly of Solanum bulbocastanum strain 11H21.</title>
        <authorList>
            <person name="Hosaka A.J."/>
        </authorList>
    </citation>
    <scope>NUCLEOTIDE SEQUENCE [LARGE SCALE GENOMIC DNA]</scope>
    <source>
        <tissue evidence="8">Young leaves</tissue>
    </source>
</reference>
<keyword evidence="9" id="KW-1185">Reference proteome</keyword>
<dbReference type="PIRSF" id="PIRSF019663">
    <property type="entry name" value="Legumain"/>
    <property type="match status" value="1"/>
</dbReference>
<dbReference type="PIRSF" id="PIRSF500139">
    <property type="entry name" value="AE"/>
    <property type="match status" value="1"/>
</dbReference>
<keyword evidence="4" id="KW-0378">Hydrolase</keyword>
<dbReference type="PANTHER" id="PTHR12000:SF40">
    <property type="entry name" value="VACUOLAR-PROCESSING ENZYME"/>
    <property type="match status" value="1"/>
</dbReference>
<feature type="domain" description="Legumain prodomain" evidence="7">
    <location>
        <begin position="423"/>
        <end position="519"/>
    </location>
</feature>
<dbReference type="GO" id="GO:0004197">
    <property type="term" value="F:cysteine-type endopeptidase activity"/>
    <property type="evidence" value="ECO:0007669"/>
    <property type="project" value="InterPro"/>
</dbReference>
<dbReference type="EMBL" id="JBANQN010000008">
    <property type="protein sequence ID" value="KAK6782406.1"/>
    <property type="molecule type" value="Genomic_DNA"/>
</dbReference>
<evidence type="ECO:0000256" key="1">
    <source>
        <dbReference type="ARBA" id="ARBA00009941"/>
    </source>
</evidence>
<protein>
    <recommendedName>
        <fullName evidence="7">Legumain prodomain domain-containing protein</fullName>
    </recommendedName>
</protein>
<comment type="caution">
    <text evidence="8">The sequence shown here is derived from an EMBL/GenBank/DDBJ whole genome shotgun (WGS) entry which is preliminary data.</text>
</comment>
<comment type="similarity">
    <text evidence="1">Belongs to the peptidase C13 family.</text>
</comment>
<dbReference type="CDD" id="cd21115">
    <property type="entry name" value="legumain_C"/>
    <property type="match status" value="2"/>
</dbReference>
<dbReference type="Pfam" id="PF20985">
    <property type="entry name" value="Legum_prodom"/>
    <property type="match status" value="2"/>
</dbReference>
<name>A0AAN8TER5_SOLBU</name>
<feature type="active site" description="Nucleophile" evidence="6">
    <location>
        <position position="679"/>
    </location>
</feature>
<dbReference type="GO" id="GO:0005773">
    <property type="term" value="C:vacuole"/>
    <property type="evidence" value="ECO:0007669"/>
    <property type="project" value="GOC"/>
</dbReference>
<evidence type="ECO:0000256" key="6">
    <source>
        <dbReference type="PIRSR" id="PIRSR019663-1"/>
    </source>
</evidence>
<dbReference type="FunFam" id="1.10.132.130:FF:000001">
    <property type="entry name" value="Vacuolar-processing enzyme beta-isozyme"/>
    <property type="match status" value="2"/>
</dbReference>
<keyword evidence="3" id="KW-0732">Signal</keyword>
<dbReference type="Proteomes" id="UP001371456">
    <property type="component" value="Unassembled WGS sequence"/>
</dbReference>
<dbReference type="InterPro" id="IPR046427">
    <property type="entry name" value="Legumain_prodom_sf"/>
</dbReference>
<proteinExistence type="inferred from homology"/>
<dbReference type="Gene3D" id="3.40.50.1460">
    <property type="match status" value="2"/>
</dbReference>
<dbReference type="InterPro" id="IPR001096">
    <property type="entry name" value="Peptidase_C13"/>
</dbReference>
<evidence type="ECO:0000313" key="8">
    <source>
        <dbReference type="EMBL" id="KAK6782406.1"/>
    </source>
</evidence>
<evidence type="ECO:0000259" key="7">
    <source>
        <dbReference type="Pfam" id="PF20985"/>
    </source>
</evidence>
<accession>A0AAN8TER5</accession>
<organism evidence="8 9">
    <name type="scientific">Solanum bulbocastanum</name>
    <name type="common">Wild potato</name>
    <dbReference type="NCBI Taxonomy" id="147425"/>
    <lineage>
        <taxon>Eukaryota</taxon>
        <taxon>Viridiplantae</taxon>
        <taxon>Streptophyta</taxon>
        <taxon>Embryophyta</taxon>
        <taxon>Tracheophyta</taxon>
        <taxon>Spermatophyta</taxon>
        <taxon>Magnoliopsida</taxon>
        <taxon>eudicotyledons</taxon>
        <taxon>Gunneridae</taxon>
        <taxon>Pentapetalae</taxon>
        <taxon>asterids</taxon>
        <taxon>lamiids</taxon>
        <taxon>Solanales</taxon>
        <taxon>Solanaceae</taxon>
        <taxon>Solanoideae</taxon>
        <taxon>Solaneae</taxon>
        <taxon>Solanum</taxon>
    </lineage>
</organism>
<gene>
    <name evidence="8" type="ORF">RDI58_020202</name>
</gene>
<evidence type="ECO:0000313" key="9">
    <source>
        <dbReference type="Proteomes" id="UP001371456"/>
    </source>
</evidence>
<keyword evidence="2" id="KW-0645">Protease</keyword>
<dbReference type="PRINTS" id="PR00776">
    <property type="entry name" value="HEMOGLOBNASE"/>
</dbReference>
<dbReference type="PANTHER" id="PTHR12000">
    <property type="entry name" value="HEMOGLOBINASE FAMILY MEMBER"/>
    <property type="match status" value="1"/>
</dbReference>
<keyword evidence="5" id="KW-0788">Thiol protease</keyword>
<dbReference type="AlphaFoldDB" id="A0AAN8TER5"/>
<evidence type="ECO:0000256" key="5">
    <source>
        <dbReference type="ARBA" id="ARBA00022807"/>
    </source>
</evidence>
<dbReference type="Pfam" id="PF01650">
    <property type="entry name" value="Peptidase_C13"/>
    <property type="match status" value="3"/>
</dbReference>